<dbReference type="Proteomes" id="UP000198242">
    <property type="component" value="Chromosome I"/>
</dbReference>
<evidence type="ECO:0000313" key="2">
    <source>
        <dbReference type="EMBL" id="SCE78766.1"/>
    </source>
</evidence>
<name>A0A1C4V4F6_MICVI</name>
<dbReference type="EMBL" id="LT607411">
    <property type="protein sequence ID" value="SCE78766.1"/>
    <property type="molecule type" value="Genomic_DNA"/>
</dbReference>
<sequence>MAGVASPMLRRNVAEGLRFLMGLAVGGLVAGLVLAIPAYLVGSAVGQLVPEEGRVAALVALAVLFGTLDLLDRTPHIWRQVPQRLVRTLPAGTLGTVWGIDLGLLFTTQKTTSLIWLATAGVVFVAPGSAPLVLVGMALTVTLLVTLWSLTRKAAEIEERSDRVWVTRVRRVSGAAMLLLAVVLAVAAVSP</sequence>
<keyword evidence="1" id="KW-0812">Transmembrane</keyword>
<evidence type="ECO:0008006" key="4">
    <source>
        <dbReference type="Google" id="ProtNLM"/>
    </source>
</evidence>
<feature type="transmembrane region" description="Helical" evidence="1">
    <location>
        <begin position="53"/>
        <end position="71"/>
    </location>
</feature>
<accession>A0A1C4V4F6</accession>
<reference evidence="3" key="1">
    <citation type="submission" date="2016-06" db="EMBL/GenBank/DDBJ databases">
        <authorList>
            <person name="Varghese N."/>
            <person name="Submissions Spin"/>
        </authorList>
    </citation>
    <scope>NUCLEOTIDE SEQUENCE [LARGE SCALE GENOMIC DNA]</scope>
    <source>
        <strain evidence="3">DSM 43909</strain>
    </source>
</reference>
<keyword evidence="1" id="KW-0472">Membrane</keyword>
<evidence type="ECO:0000256" key="1">
    <source>
        <dbReference type="SAM" id="Phobius"/>
    </source>
</evidence>
<feature type="transmembrane region" description="Helical" evidence="1">
    <location>
        <begin position="115"/>
        <end position="148"/>
    </location>
</feature>
<feature type="transmembrane region" description="Helical" evidence="1">
    <location>
        <begin position="91"/>
        <end position="109"/>
    </location>
</feature>
<proteinExistence type="predicted"/>
<organism evidence="2 3">
    <name type="scientific">Micromonospora viridifaciens</name>
    <dbReference type="NCBI Taxonomy" id="1881"/>
    <lineage>
        <taxon>Bacteria</taxon>
        <taxon>Bacillati</taxon>
        <taxon>Actinomycetota</taxon>
        <taxon>Actinomycetes</taxon>
        <taxon>Micromonosporales</taxon>
        <taxon>Micromonosporaceae</taxon>
        <taxon>Micromonospora</taxon>
    </lineage>
</organism>
<feature type="transmembrane region" description="Helical" evidence="1">
    <location>
        <begin position="20"/>
        <end position="41"/>
    </location>
</feature>
<keyword evidence="1" id="KW-1133">Transmembrane helix</keyword>
<gene>
    <name evidence="2" type="ORF">GA0074695_1115</name>
</gene>
<feature type="transmembrane region" description="Helical" evidence="1">
    <location>
        <begin position="169"/>
        <end position="189"/>
    </location>
</feature>
<dbReference type="AlphaFoldDB" id="A0A1C4V4F6"/>
<protein>
    <recommendedName>
        <fullName evidence="4">Sap, sulfolipid-1-addressing protein</fullName>
    </recommendedName>
</protein>
<keyword evidence="3" id="KW-1185">Reference proteome</keyword>
<evidence type="ECO:0000313" key="3">
    <source>
        <dbReference type="Proteomes" id="UP000198242"/>
    </source>
</evidence>